<dbReference type="PANTHER" id="PTHR31650:SF1">
    <property type="entry name" value="WAX ESTER SYNTHASE_DIACYLGLYCEROL ACYLTRANSFERASE 4-RELATED"/>
    <property type="match status" value="1"/>
</dbReference>
<dbReference type="Pfam" id="PF06974">
    <property type="entry name" value="WS_DGAT_C"/>
    <property type="match status" value="1"/>
</dbReference>
<feature type="domain" description="O-acyltransferase WSD1 C-terminal" evidence="2">
    <location>
        <begin position="474"/>
        <end position="623"/>
    </location>
</feature>
<feature type="transmembrane region" description="Helical" evidence="1">
    <location>
        <begin position="20"/>
        <end position="43"/>
    </location>
</feature>
<dbReference type="RefSeq" id="XP_011635100.1">
    <property type="nucleotide sequence ID" value="XM_011636798.1"/>
</dbReference>
<reference evidence="4 5" key="1">
    <citation type="submission" date="2025-04" db="UniProtKB">
        <authorList>
            <consortium name="RefSeq"/>
        </authorList>
    </citation>
    <scope>IDENTIFICATION</scope>
</reference>
<name>A0A6I9W0I7_9HYME</name>
<dbReference type="InterPro" id="IPR045034">
    <property type="entry name" value="O-acyltransferase_WSD1-like"/>
</dbReference>
<dbReference type="AlphaFoldDB" id="A0A6I9W0I7"/>
<gene>
    <name evidence="4 5" type="primary">LOC105425846</name>
</gene>
<dbReference type="GO" id="GO:0008374">
    <property type="term" value="F:O-acyltransferase activity"/>
    <property type="evidence" value="ECO:0007669"/>
    <property type="project" value="InterPro"/>
</dbReference>
<evidence type="ECO:0000256" key="1">
    <source>
        <dbReference type="SAM" id="Phobius"/>
    </source>
</evidence>
<dbReference type="InterPro" id="IPR009721">
    <property type="entry name" value="O-acyltransferase_WSD1_C"/>
</dbReference>
<evidence type="ECO:0000313" key="5">
    <source>
        <dbReference type="RefSeq" id="XP_011635100.1"/>
    </source>
</evidence>
<evidence type="ECO:0000259" key="2">
    <source>
        <dbReference type="Pfam" id="PF06974"/>
    </source>
</evidence>
<evidence type="ECO:0000313" key="4">
    <source>
        <dbReference type="RefSeq" id="XP_011635099.1"/>
    </source>
</evidence>
<dbReference type="PANTHER" id="PTHR31650">
    <property type="entry name" value="O-ACYLTRANSFERASE (WSD1-LIKE) FAMILY PROTEIN"/>
    <property type="match status" value="1"/>
</dbReference>
<organism evidence="3 5">
    <name type="scientific">Pogonomyrmex barbatus</name>
    <name type="common">red harvester ant</name>
    <dbReference type="NCBI Taxonomy" id="144034"/>
    <lineage>
        <taxon>Eukaryota</taxon>
        <taxon>Metazoa</taxon>
        <taxon>Ecdysozoa</taxon>
        <taxon>Arthropoda</taxon>
        <taxon>Hexapoda</taxon>
        <taxon>Insecta</taxon>
        <taxon>Pterygota</taxon>
        <taxon>Neoptera</taxon>
        <taxon>Endopterygota</taxon>
        <taxon>Hymenoptera</taxon>
        <taxon>Apocrita</taxon>
        <taxon>Aculeata</taxon>
        <taxon>Formicoidea</taxon>
        <taxon>Formicidae</taxon>
        <taxon>Myrmicinae</taxon>
        <taxon>Pogonomyrmex</taxon>
    </lineage>
</organism>
<dbReference type="OrthoDB" id="619536at2759"/>
<keyword evidence="1" id="KW-0472">Membrane</keyword>
<dbReference type="GeneID" id="105425846"/>
<dbReference type="Proteomes" id="UP000504615">
    <property type="component" value="Unplaced"/>
</dbReference>
<sequence>MEKSQIVILNGFIRQKIRELLGTVCIFLFAPFITIILILLYIYRRLIDIVLRIQLRKKFAGLLNGPDSIWVMENSVCLSVINILMILEKNEGDSNASFLENFRNLINDRIASRAAGTALEKLFYRRSWKFGYYFWERNEEVDLKDRIRWLECVNAECDGSCEDVTGEFFRKILKNVTNKPLPDDHTATWEILVGRRCSKFRSHVEESHLSPEECFNTNTRKIPVLFRIHHALGDGIALIDLLLKTIAEEEEEEMRIKVKSVASTNEIGKHFKETVLLNDSKRNFQNMEVVQSYEKDNLAASMPFTCVKFSRILRDHFQASLKFSNDATIESLKQQAKIWIGTWPNFRDISRVYSRIKKITQLTLTSLSLLKFLIPQVHCNTDETVLYGSSQTGEKLVSYWIENNGTDNKSQNFLTKVSEIRKHIGAKFEDVILAAFFTSIHKYYFRIDKPVPEALTVILPTKMAMPDKSITLDNKFSFAVLRICVSNANGQTITKSNRDSQFFQRLQDVTKVHNKVRNSSDILLNFWMMKYLLALLPMNILRASVLGHSTMVFSNLRGPPKIRILNNSLSNIVFWLPNRNTTALGLTLLSYGGNSHLSLMADKSIVENEKYFMELLENTVQEIDTAYNSIVL</sequence>
<dbReference type="GO" id="GO:0019432">
    <property type="term" value="P:triglyceride biosynthetic process"/>
    <property type="evidence" value="ECO:0007669"/>
    <property type="project" value="TreeGrafter"/>
</dbReference>
<protein>
    <submittedName>
        <fullName evidence="4 5">Uncharacterized protein LOC105425846</fullName>
    </submittedName>
</protein>
<keyword evidence="1" id="KW-0812">Transmembrane</keyword>
<keyword evidence="3" id="KW-1185">Reference proteome</keyword>
<dbReference type="KEGG" id="pbar:105425846"/>
<proteinExistence type="predicted"/>
<keyword evidence="1" id="KW-1133">Transmembrane helix</keyword>
<accession>A0A6I9W0I7</accession>
<dbReference type="GO" id="GO:0005886">
    <property type="term" value="C:plasma membrane"/>
    <property type="evidence" value="ECO:0007669"/>
    <property type="project" value="TreeGrafter"/>
</dbReference>
<dbReference type="RefSeq" id="XP_011635099.1">
    <property type="nucleotide sequence ID" value="XM_011636797.1"/>
</dbReference>
<evidence type="ECO:0000313" key="3">
    <source>
        <dbReference type="Proteomes" id="UP000504615"/>
    </source>
</evidence>